<dbReference type="Pfam" id="PF01453">
    <property type="entry name" value="B_lectin"/>
    <property type="match status" value="1"/>
</dbReference>
<evidence type="ECO:0000256" key="4">
    <source>
        <dbReference type="SAM" id="SignalP"/>
    </source>
</evidence>
<dbReference type="PANTHER" id="PTHR47976">
    <property type="entry name" value="G-TYPE LECTIN S-RECEPTOR-LIKE SERINE/THREONINE-PROTEIN KINASE SD2-5"/>
    <property type="match status" value="1"/>
</dbReference>
<feature type="signal peptide" evidence="4">
    <location>
        <begin position="1"/>
        <end position="22"/>
    </location>
</feature>
<protein>
    <recommendedName>
        <fullName evidence="5">Bulb-type lectin domain-containing protein</fullName>
    </recommendedName>
</protein>
<evidence type="ECO:0000313" key="6">
    <source>
        <dbReference type="EMBL" id="EEF45390.1"/>
    </source>
</evidence>
<evidence type="ECO:0000256" key="3">
    <source>
        <dbReference type="ARBA" id="ARBA00023180"/>
    </source>
</evidence>
<evidence type="ECO:0000256" key="1">
    <source>
        <dbReference type="ARBA" id="ARBA00022729"/>
    </source>
</evidence>
<dbReference type="InParanoid" id="B9RSQ7"/>
<dbReference type="InterPro" id="IPR051343">
    <property type="entry name" value="G-type_lectin_kinases/EP1-like"/>
</dbReference>
<dbReference type="AlphaFoldDB" id="B9RSQ7"/>
<feature type="domain" description="Bulb-type lectin" evidence="5">
    <location>
        <begin position="27"/>
        <end position="143"/>
    </location>
</feature>
<keyword evidence="3" id="KW-0325">Glycoprotein</keyword>
<keyword evidence="2" id="KW-1015">Disulfide bond</keyword>
<feature type="chain" id="PRO_5002890975" description="Bulb-type lectin domain-containing protein" evidence="4">
    <location>
        <begin position="23"/>
        <end position="252"/>
    </location>
</feature>
<dbReference type="eggNOG" id="ENOG502QVP7">
    <property type="taxonomic scope" value="Eukaryota"/>
</dbReference>
<dbReference type="Proteomes" id="UP000008311">
    <property type="component" value="Unassembled WGS sequence"/>
</dbReference>
<gene>
    <name evidence="6" type="ORF">RCOM_0678000</name>
</gene>
<dbReference type="SUPFAM" id="SSF51110">
    <property type="entry name" value="alpha-D-mannose-specific plant lectins"/>
    <property type="match status" value="1"/>
</dbReference>
<evidence type="ECO:0000259" key="5">
    <source>
        <dbReference type="PROSITE" id="PS50927"/>
    </source>
</evidence>
<evidence type="ECO:0000313" key="7">
    <source>
        <dbReference type="Proteomes" id="UP000008311"/>
    </source>
</evidence>
<accession>B9RSQ7</accession>
<sequence length="252" mass="27558">MIVKKFLQCLLILLLNFCSLHAQILPNISLGSGIIAGTNGSWQSLSGEFVFGFYPLENNLYLMGIWLDKIPEKTLVWSANRNSPAETGSIIRLTFAGQLFLTFSNGSVQTVYNDAAASLGFMQNDGNFVLRDGSSRVLWQSFDSPTETLLPGQVLTTGKKLFSDAKGIINYSTGNFMLEMQHDGNLVLFAYHFSDPGYWYTGTLAIHEPCLVNAVCGVNGMCTSPDNKTVACNCIPGYIPFDPNDVSKGCHP</sequence>
<dbReference type="PROSITE" id="PS50927">
    <property type="entry name" value="BULB_LECTIN"/>
    <property type="match status" value="1"/>
</dbReference>
<keyword evidence="7" id="KW-1185">Reference proteome</keyword>
<dbReference type="PANTHER" id="PTHR47976:SF64">
    <property type="entry name" value="RECEPTOR-LIKE SERINE_THREONINE-PROTEIN KINASE"/>
    <property type="match status" value="1"/>
</dbReference>
<dbReference type="InterPro" id="IPR001480">
    <property type="entry name" value="Bulb-type_lectin_dom"/>
</dbReference>
<dbReference type="GO" id="GO:0048544">
    <property type="term" value="P:recognition of pollen"/>
    <property type="evidence" value="ECO:0007669"/>
    <property type="project" value="InterPro"/>
</dbReference>
<organism evidence="6 7">
    <name type="scientific">Ricinus communis</name>
    <name type="common">Castor bean</name>
    <dbReference type="NCBI Taxonomy" id="3988"/>
    <lineage>
        <taxon>Eukaryota</taxon>
        <taxon>Viridiplantae</taxon>
        <taxon>Streptophyta</taxon>
        <taxon>Embryophyta</taxon>
        <taxon>Tracheophyta</taxon>
        <taxon>Spermatophyta</taxon>
        <taxon>Magnoliopsida</taxon>
        <taxon>eudicotyledons</taxon>
        <taxon>Gunneridae</taxon>
        <taxon>Pentapetalae</taxon>
        <taxon>rosids</taxon>
        <taxon>fabids</taxon>
        <taxon>Malpighiales</taxon>
        <taxon>Euphorbiaceae</taxon>
        <taxon>Acalyphoideae</taxon>
        <taxon>Acalypheae</taxon>
        <taxon>Ricinus</taxon>
    </lineage>
</organism>
<keyword evidence="1 4" id="KW-0732">Signal</keyword>
<dbReference type="Gene3D" id="2.90.10.10">
    <property type="entry name" value="Bulb-type lectin domain"/>
    <property type="match status" value="2"/>
</dbReference>
<dbReference type="InterPro" id="IPR036426">
    <property type="entry name" value="Bulb-type_lectin_dom_sf"/>
</dbReference>
<dbReference type="EMBL" id="EQ973812">
    <property type="protein sequence ID" value="EEF45390.1"/>
    <property type="molecule type" value="Genomic_DNA"/>
</dbReference>
<reference evidence="7" key="1">
    <citation type="journal article" date="2010" name="Nat. Biotechnol.">
        <title>Draft genome sequence of the oilseed species Ricinus communis.</title>
        <authorList>
            <person name="Chan A.P."/>
            <person name="Crabtree J."/>
            <person name="Zhao Q."/>
            <person name="Lorenzi H."/>
            <person name="Orvis J."/>
            <person name="Puiu D."/>
            <person name="Melake-Berhan A."/>
            <person name="Jones K.M."/>
            <person name="Redman J."/>
            <person name="Chen G."/>
            <person name="Cahoon E.B."/>
            <person name="Gedil M."/>
            <person name="Stanke M."/>
            <person name="Haas B.J."/>
            <person name="Wortman J.R."/>
            <person name="Fraser-Liggett C.M."/>
            <person name="Ravel J."/>
            <person name="Rabinowicz P.D."/>
        </authorList>
    </citation>
    <scope>NUCLEOTIDE SEQUENCE [LARGE SCALE GENOMIC DNA]</scope>
    <source>
        <strain evidence="7">cv. Hale</strain>
    </source>
</reference>
<proteinExistence type="predicted"/>
<dbReference type="STRING" id="3988.B9RSQ7"/>
<name>B9RSQ7_RICCO</name>
<dbReference type="SMART" id="SM00108">
    <property type="entry name" value="B_lectin"/>
    <property type="match status" value="1"/>
</dbReference>
<dbReference type="Pfam" id="PF00954">
    <property type="entry name" value="S_locus_glycop"/>
    <property type="match status" value="1"/>
</dbReference>
<dbReference type="InterPro" id="IPR000858">
    <property type="entry name" value="S_locus_glycoprot_dom"/>
</dbReference>
<evidence type="ECO:0000256" key="2">
    <source>
        <dbReference type="ARBA" id="ARBA00023157"/>
    </source>
</evidence>
<dbReference type="FunFam" id="2.90.10.10:FF:000006">
    <property type="entry name" value="Serine/threonine-protein kinase"/>
    <property type="match status" value="1"/>
</dbReference>